<reference evidence="6 7" key="1">
    <citation type="submission" date="2019-12" db="EMBL/GenBank/DDBJ databases">
        <title>Comparative genomics gives insights into the taxonomy of the Azoarcus-Aromatoleum group and reveals separate origins of nif in the plant-associated Azoarcus and non-plant-associated Aromatoleum sub-groups.</title>
        <authorList>
            <person name="Lafos M."/>
            <person name="Maluk M."/>
            <person name="Batista M."/>
            <person name="Junghare M."/>
            <person name="Carmona M."/>
            <person name="Faoro H."/>
            <person name="Cruz L.M."/>
            <person name="Battistoni F."/>
            <person name="De Souza E."/>
            <person name="Pedrosa F."/>
            <person name="Chen W.-M."/>
            <person name="Poole P.S."/>
            <person name="Dixon R.A."/>
            <person name="James E.K."/>
        </authorList>
    </citation>
    <scope>NUCLEOTIDE SEQUENCE [LARGE SCALE GENOMIC DNA]</scope>
    <source>
        <strain evidence="6 7">T</strain>
    </source>
</reference>
<dbReference type="PROSITE" id="PS51318">
    <property type="entry name" value="TAT"/>
    <property type="match status" value="1"/>
</dbReference>
<dbReference type="InterPro" id="IPR006311">
    <property type="entry name" value="TAT_signal"/>
</dbReference>
<dbReference type="InterPro" id="IPR036188">
    <property type="entry name" value="FAD/NAD-bd_sf"/>
</dbReference>
<evidence type="ECO:0000256" key="1">
    <source>
        <dbReference type="ARBA" id="ARBA00001974"/>
    </source>
</evidence>
<sequence length="586" mass="63299">MKELGHDPSRRRLLTNAGRSVGAAAMLGLGVGQASAASGVKWAREVDVVCVGSGAAALTAAVTAANAGSQVLVLEKGPITGGTTRKSGGVFWIPNHYALREHGIDDRKEDCLRYLCRISYPERYRPDSPTLGLDQDAYALLEAFYDNGYKAVDLMRSRGALRIAQFNMWQLNRPAPDYQDHLPEDKTAQGRSLGVLKADGSNGGGTDYIEQLEAYLKKQGVEILTDHRVQKLILNARQEVVGVEVETEDGVVQIRARKGVVFGTGGYAHDLDYVRLYQRTFLYGSCATPYATGDFITVAGAAGARLGNLGSAWRSQALIEECMENRSLARCVDMPPGDSMFMVNKYGVRVVNEKRNYNDRTEAHLTFDPNNGEFPNQLLFIIYDQRTAELYAGAHPLPATPTGASYVIHGGTLDELATNIGARLERIRAHIGTAKLAPDFATNLKQTFERFNGYAKRGVDPDFHRGKAEYDRAWALFFQPANANTRWPVKTGLPNPAMHPLQAKGPYYALIVGAGALDTNGGPVVDARARVVHSSGKPIPGLFGAGNCIASPSREAYFGAGGTIGPAMAFGYIAGTNAAAEPVKEL</sequence>
<keyword evidence="7" id="KW-1185">Reference proteome</keyword>
<keyword evidence="2" id="KW-0285">Flavoprotein</keyword>
<evidence type="ECO:0000313" key="6">
    <source>
        <dbReference type="EMBL" id="NMF96390.1"/>
    </source>
</evidence>
<accession>A0ABX1NAR8</accession>
<dbReference type="InterPro" id="IPR003953">
    <property type="entry name" value="FAD-dep_OxRdtase_2_FAD-bd"/>
</dbReference>
<evidence type="ECO:0000256" key="4">
    <source>
        <dbReference type="ARBA" id="ARBA00023002"/>
    </source>
</evidence>
<organism evidence="6 7">
    <name type="scientific">Aromatoleum toluolicum</name>
    <dbReference type="NCBI Taxonomy" id="90060"/>
    <lineage>
        <taxon>Bacteria</taxon>
        <taxon>Pseudomonadati</taxon>
        <taxon>Pseudomonadota</taxon>
        <taxon>Betaproteobacteria</taxon>
        <taxon>Rhodocyclales</taxon>
        <taxon>Rhodocyclaceae</taxon>
        <taxon>Aromatoleum</taxon>
    </lineage>
</organism>
<dbReference type="PANTHER" id="PTHR43400">
    <property type="entry name" value="FUMARATE REDUCTASE"/>
    <property type="match status" value="1"/>
</dbReference>
<dbReference type="SUPFAM" id="SSF51905">
    <property type="entry name" value="FAD/NAD(P)-binding domain"/>
    <property type="match status" value="1"/>
</dbReference>
<keyword evidence="4" id="KW-0560">Oxidoreductase</keyword>
<comment type="caution">
    <text evidence="6">The sequence shown here is derived from an EMBL/GenBank/DDBJ whole genome shotgun (WGS) entry which is preliminary data.</text>
</comment>
<feature type="domain" description="FAD-dependent oxidoreductase 2 FAD-binding" evidence="5">
    <location>
        <begin position="47"/>
        <end position="563"/>
    </location>
</feature>
<protein>
    <submittedName>
        <fullName evidence="6">FAD-dependent oxidoreductase</fullName>
    </submittedName>
</protein>
<evidence type="ECO:0000259" key="5">
    <source>
        <dbReference type="Pfam" id="PF00890"/>
    </source>
</evidence>
<dbReference type="InterPro" id="IPR050315">
    <property type="entry name" value="FAD-oxidoreductase_2"/>
</dbReference>
<dbReference type="PANTHER" id="PTHR43400:SF10">
    <property type="entry name" value="3-OXOSTEROID 1-DEHYDROGENASE"/>
    <property type="match status" value="1"/>
</dbReference>
<comment type="cofactor">
    <cofactor evidence="1">
        <name>FAD</name>
        <dbReference type="ChEBI" id="CHEBI:57692"/>
    </cofactor>
</comment>
<evidence type="ECO:0000256" key="3">
    <source>
        <dbReference type="ARBA" id="ARBA00022827"/>
    </source>
</evidence>
<dbReference type="SUPFAM" id="SSF56425">
    <property type="entry name" value="Succinate dehydrogenase/fumarate reductase flavoprotein, catalytic domain"/>
    <property type="match status" value="1"/>
</dbReference>
<gene>
    <name evidence="6" type="ORF">GPA27_03135</name>
</gene>
<dbReference type="Pfam" id="PF00890">
    <property type="entry name" value="FAD_binding_2"/>
    <property type="match status" value="1"/>
</dbReference>
<dbReference type="Proteomes" id="UP000634522">
    <property type="component" value="Unassembled WGS sequence"/>
</dbReference>
<dbReference type="Gene3D" id="3.90.700.10">
    <property type="entry name" value="Succinate dehydrogenase/fumarate reductase flavoprotein, catalytic domain"/>
    <property type="match status" value="1"/>
</dbReference>
<evidence type="ECO:0000313" key="7">
    <source>
        <dbReference type="Proteomes" id="UP000634522"/>
    </source>
</evidence>
<dbReference type="EMBL" id="WTVS01000004">
    <property type="protein sequence ID" value="NMF96390.1"/>
    <property type="molecule type" value="Genomic_DNA"/>
</dbReference>
<evidence type="ECO:0000256" key="2">
    <source>
        <dbReference type="ARBA" id="ARBA00022630"/>
    </source>
</evidence>
<name>A0ABX1NAR8_9RHOO</name>
<proteinExistence type="predicted"/>
<keyword evidence="3" id="KW-0274">FAD</keyword>
<dbReference type="Gene3D" id="3.50.50.60">
    <property type="entry name" value="FAD/NAD(P)-binding domain"/>
    <property type="match status" value="2"/>
</dbReference>
<dbReference type="InterPro" id="IPR027477">
    <property type="entry name" value="Succ_DH/fumarate_Rdtase_cat_sf"/>
</dbReference>